<evidence type="ECO:0000313" key="2">
    <source>
        <dbReference type="Proteomes" id="UP000662200"/>
    </source>
</evidence>
<keyword evidence="2" id="KW-1185">Reference proteome</keyword>
<accession>A0A8J3BJ82</accession>
<gene>
    <name evidence="1" type="ORF">GCM10010124_04570</name>
</gene>
<sequence>MYALDALLERLPPALVDDPAGKRLRLVGDRLPDALSHRIGLEARLDDTPRVDLLLLAADARELAVLAGTDPAVAIDPQLAAARGWQAGARLARRAARLGAGPLPPGVWVELDTDSAAAPALFTAAAPDPGQPAAAGWDAAATVAEVLHEVADRPPPAALLERVAAVAASALAVRQVGVFGGRPHAGVRLFCATPAGPPPSGAAVAELLGALGWSGHAAALAHWADVAAAHADTVHLGLDVTADGPLPTVGLEIAMADAAQPHQDPRWVRLLDRLVADGLATAAKAAAVARLGRGYTVRLPHPRHFRQGLHHLKISVAPSGAAGAKAYFGAYETRGAA</sequence>
<reference evidence="1" key="1">
    <citation type="journal article" date="2014" name="Int. J. Syst. Evol. Microbiol.">
        <title>Complete genome sequence of Corynebacterium casei LMG S-19264T (=DSM 44701T), isolated from a smear-ripened cheese.</title>
        <authorList>
            <consortium name="US DOE Joint Genome Institute (JGI-PGF)"/>
            <person name="Walter F."/>
            <person name="Albersmeier A."/>
            <person name="Kalinowski J."/>
            <person name="Ruckert C."/>
        </authorList>
    </citation>
    <scope>NUCLEOTIDE SEQUENCE</scope>
    <source>
        <strain evidence="1">JCM 3091</strain>
    </source>
</reference>
<dbReference type="Proteomes" id="UP000662200">
    <property type="component" value="Unassembled WGS sequence"/>
</dbReference>
<name>A0A8J3BJ82_9ACTN</name>
<organism evidence="1 2">
    <name type="scientific">Pilimelia terevasa</name>
    <dbReference type="NCBI Taxonomy" id="53372"/>
    <lineage>
        <taxon>Bacteria</taxon>
        <taxon>Bacillati</taxon>
        <taxon>Actinomycetota</taxon>
        <taxon>Actinomycetes</taxon>
        <taxon>Micromonosporales</taxon>
        <taxon>Micromonosporaceae</taxon>
        <taxon>Pilimelia</taxon>
    </lineage>
</organism>
<dbReference type="EMBL" id="BMQC01000001">
    <property type="protein sequence ID" value="GGK15028.1"/>
    <property type="molecule type" value="Genomic_DNA"/>
</dbReference>
<protein>
    <submittedName>
        <fullName evidence="1">Uncharacterized protein</fullName>
    </submittedName>
</protein>
<proteinExistence type="predicted"/>
<dbReference type="RefSeq" id="WP_189112440.1">
    <property type="nucleotide sequence ID" value="NZ_BMQC01000001.1"/>
</dbReference>
<reference evidence="1" key="2">
    <citation type="submission" date="2020-09" db="EMBL/GenBank/DDBJ databases">
        <authorList>
            <person name="Sun Q."/>
            <person name="Ohkuma M."/>
        </authorList>
    </citation>
    <scope>NUCLEOTIDE SEQUENCE</scope>
    <source>
        <strain evidence="1">JCM 3091</strain>
    </source>
</reference>
<evidence type="ECO:0000313" key="1">
    <source>
        <dbReference type="EMBL" id="GGK15028.1"/>
    </source>
</evidence>
<dbReference type="AlphaFoldDB" id="A0A8J3BJ82"/>
<comment type="caution">
    <text evidence="1">The sequence shown here is derived from an EMBL/GenBank/DDBJ whole genome shotgun (WGS) entry which is preliminary data.</text>
</comment>